<sequence>VHRPDRGDGLRGRAGRPPVHICGGARDHRCRDRRLHRRERLLSHGRRPRCRTVVGRRGRRNPEPQHVGGLAAGRPGEPGTAGATVGPSGWPRGPGPRRRARRRGVRRRRSGRAHSRHAVPGGEGVRGRRRGEPHRGRGPRRPLPRGRHPPHCGGDHPGIAAAGRQGEPGVRHTRQVRRAVAGKM</sequence>
<feature type="non-terminal residue" evidence="2">
    <location>
        <position position="1"/>
    </location>
</feature>
<gene>
    <name evidence="2" type="ORF">AVDCRST_MAG10-3435</name>
</gene>
<feature type="non-terminal residue" evidence="2">
    <location>
        <position position="184"/>
    </location>
</feature>
<dbReference type="EMBL" id="CADCTB010000208">
    <property type="protein sequence ID" value="CAA9273523.1"/>
    <property type="molecule type" value="Genomic_DNA"/>
</dbReference>
<feature type="compositionally biased region" description="Basic and acidic residues" evidence="1">
    <location>
        <begin position="1"/>
        <end position="11"/>
    </location>
</feature>
<feature type="region of interest" description="Disordered" evidence="1">
    <location>
        <begin position="1"/>
        <end position="25"/>
    </location>
</feature>
<dbReference type="EC" id="2.5.1.9" evidence="2"/>
<evidence type="ECO:0000256" key="1">
    <source>
        <dbReference type="SAM" id="MobiDB-lite"/>
    </source>
</evidence>
<dbReference type="AlphaFoldDB" id="A0A6J4JAF8"/>
<feature type="compositionally biased region" description="Basic residues" evidence="1">
    <location>
        <begin position="127"/>
        <end position="150"/>
    </location>
</feature>
<feature type="compositionally biased region" description="Basic residues" evidence="1">
    <location>
        <begin position="95"/>
        <end position="117"/>
    </location>
</feature>
<protein>
    <submittedName>
        <fullName evidence="2">Riboflavin synthase eubacterial/eukaryotic</fullName>
        <ecNumber evidence="2">2.5.1.9</ecNumber>
    </submittedName>
</protein>
<reference evidence="2" key="1">
    <citation type="submission" date="2020-02" db="EMBL/GenBank/DDBJ databases">
        <authorList>
            <person name="Meier V. D."/>
        </authorList>
    </citation>
    <scope>NUCLEOTIDE SEQUENCE</scope>
    <source>
        <strain evidence="2">AVDCRST_MAG10</strain>
    </source>
</reference>
<organism evidence="2">
    <name type="scientific">uncultured Acidimicrobiales bacterium</name>
    <dbReference type="NCBI Taxonomy" id="310071"/>
    <lineage>
        <taxon>Bacteria</taxon>
        <taxon>Bacillati</taxon>
        <taxon>Actinomycetota</taxon>
        <taxon>Acidimicrobiia</taxon>
        <taxon>Acidimicrobiales</taxon>
        <taxon>environmental samples</taxon>
    </lineage>
</organism>
<feature type="compositionally biased region" description="Basic residues" evidence="1">
    <location>
        <begin position="40"/>
        <end position="59"/>
    </location>
</feature>
<feature type="region of interest" description="Disordered" evidence="1">
    <location>
        <begin position="40"/>
        <end position="173"/>
    </location>
</feature>
<dbReference type="GO" id="GO:0004746">
    <property type="term" value="F:riboflavin synthase activity"/>
    <property type="evidence" value="ECO:0007669"/>
    <property type="project" value="UniProtKB-EC"/>
</dbReference>
<accession>A0A6J4JAF8</accession>
<name>A0A6J4JAF8_9ACTN</name>
<evidence type="ECO:0000313" key="2">
    <source>
        <dbReference type="EMBL" id="CAA9273523.1"/>
    </source>
</evidence>
<proteinExistence type="predicted"/>
<keyword evidence="2" id="KW-0808">Transferase</keyword>